<evidence type="ECO:0000313" key="2">
    <source>
        <dbReference type="EMBL" id="ORJ20051.1"/>
    </source>
</evidence>
<sequence length="102" mass="11223">MTANEIPLSPDNQKFSITLNSVSYRMNIIWRDTPGWVMDLQDSSGVNLIAGIPLVTGADLLGQYGYLGLGFSLLVMCDDDTQEYPTKTDLGTGSHLYYVLQS</sequence>
<name>A0ABX3TXV8_9GAMM</name>
<protein>
    <recommendedName>
        <fullName evidence="1">Cyanophage baseplate Pam3 plug gp18 domain-containing protein</fullName>
    </recommendedName>
</protein>
<dbReference type="InterPro" id="IPR054252">
    <property type="entry name" value="Pam3_gp18"/>
</dbReference>
<organism evidence="2 3">
    <name type="scientific">Rouxiella silvae</name>
    <dbReference type="NCBI Taxonomy" id="1646373"/>
    <lineage>
        <taxon>Bacteria</taxon>
        <taxon>Pseudomonadati</taxon>
        <taxon>Pseudomonadota</taxon>
        <taxon>Gammaproteobacteria</taxon>
        <taxon>Enterobacterales</taxon>
        <taxon>Yersiniaceae</taxon>
        <taxon>Rouxiella</taxon>
    </lineage>
</organism>
<dbReference type="RefSeq" id="WP_084983756.1">
    <property type="nucleotide sequence ID" value="NZ_CBCSCF010000010.1"/>
</dbReference>
<evidence type="ECO:0000259" key="1">
    <source>
        <dbReference type="Pfam" id="PF22479"/>
    </source>
</evidence>
<dbReference type="Pfam" id="PF22479">
    <property type="entry name" value="Pam3_gp18"/>
    <property type="match status" value="1"/>
</dbReference>
<dbReference type="Proteomes" id="UP000192722">
    <property type="component" value="Unassembled WGS sequence"/>
</dbReference>
<keyword evidence="3" id="KW-1185">Reference proteome</keyword>
<evidence type="ECO:0000313" key="3">
    <source>
        <dbReference type="Proteomes" id="UP000192722"/>
    </source>
</evidence>
<reference evidence="2 3" key="1">
    <citation type="journal article" date="2017" name="Int. J. Syst. Evol. Microbiol.">
        <title>Rouxiella badensis sp. nov. and Rouxiella silvae sp. nov. isolated from peat bog soil in Germany and emendation of the genus description.</title>
        <authorList>
            <person name="Le Fleche-Mateos A."/>
            <person name="Kugler J.H."/>
            <person name="Hansen S.H."/>
            <person name="Syldatk C."/>
            <person name="Hausmann R."/>
            <person name="Lomprez F."/>
            <person name="Vandenbogaert M."/>
            <person name="Manuguerra J.C."/>
            <person name="Grimont P.A."/>
        </authorList>
    </citation>
    <scope>NUCLEOTIDE SEQUENCE [LARGE SCALE GENOMIC DNA]</scope>
    <source>
        <strain evidence="2 3">213</strain>
    </source>
</reference>
<feature type="domain" description="Cyanophage baseplate Pam3 plug gp18" evidence="1">
    <location>
        <begin position="4"/>
        <end position="99"/>
    </location>
</feature>
<dbReference type="EMBL" id="MRWD01000044">
    <property type="protein sequence ID" value="ORJ20051.1"/>
    <property type="molecule type" value="Genomic_DNA"/>
</dbReference>
<gene>
    <name evidence="2" type="ORF">BS639_17210</name>
</gene>
<accession>A0ABX3TXV8</accession>
<proteinExistence type="predicted"/>
<comment type="caution">
    <text evidence="2">The sequence shown here is derived from an EMBL/GenBank/DDBJ whole genome shotgun (WGS) entry which is preliminary data.</text>
</comment>